<dbReference type="AlphaFoldDB" id="A0AAD3XJX3"/>
<feature type="region of interest" description="Disordered" evidence="1">
    <location>
        <begin position="40"/>
        <end position="74"/>
    </location>
</feature>
<dbReference type="Proteomes" id="UP001279734">
    <property type="component" value="Unassembled WGS sequence"/>
</dbReference>
<accession>A0AAD3XJX3</accession>
<proteinExistence type="predicted"/>
<feature type="compositionally biased region" description="Acidic residues" evidence="1">
    <location>
        <begin position="47"/>
        <end position="71"/>
    </location>
</feature>
<comment type="caution">
    <text evidence="2">The sequence shown here is derived from an EMBL/GenBank/DDBJ whole genome shotgun (WGS) entry which is preliminary data.</text>
</comment>
<organism evidence="2 3">
    <name type="scientific">Nepenthes gracilis</name>
    <name type="common">Slender pitcher plant</name>
    <dbReference type="NCBI Taxonomy" id="150966"/>
    <lineage>
        <taxon>Eukaryota</taxon>
        <taxon>Viridiplantae</taxon>
        <taxon>Streptophyta</taxon>
        <taxon>Embryophyta</taxon>
        <taxon>Tracheophyta</taxon>
        <taxon>Spermatophyta</taxon>
        <taxon>Magnoliopsida</taxon>
        <taxon>eudicotyledons</taxon>
        <taxon>Gunneridae</taxon>
        <taxon>Pentapetalae</taxon>
        <taxon>Caryophyllales</taxon>
        <taxon>Nepenthaceae</taxon>
        <taxon>Nepenthes</taxon>
    </lineage>
</organism>
<evidence type="ECO:0000256" key="1">
    <source>
        <dbReference type="SAM" id="MobiDB-lite"/>
    </source>
</evidence>
<protein>
    <submittedName>
        <fullName evidence="2">Uncharacterized protein</fullName>
    </submittedName>
</protein>
<sequence length="88" mass="10294">MADLFFRKLVFRPMSFFILGEDGRLRLCFAQPHNHLLNHQKTAAAEEAAEEGRDLEDTEREEEEDGEDGEDGKEAFIEQFYSYMLFSK</sequence>
<evidence type="ECO:0000313" key="3">
    <source>
        <dbReference type="Proteomes" id="UP001279734"/>
    </source>
</evidence>
<evidence type="ECO:0000313" key="2">
    <source>
        <dbReference type="EMBL" id="GMH07332.1"/>
    </source>
</evidence>
<name>A0AAD3XJX3_NEPGR</name>
<reference evidence="2" key="1">
    <citation type="submission" date="2023-05" db="EMBL/GenBank/DDBJ databases">
        <title>Nepenthes gracilis genome sequencing.</title>
        <authorList>
            <person name="Fukushima K."/>
        </authorList>
    </citation>
    <scope>NUCLEOTIDE SEQUENCE</scope>
    <source>
        <strain evidence="2">SING2019-196</strain>
    </source>
</reference>
<dbReference type="EMBL" id="BSYO01000007">
    <property type="protein sequence ID" value="GMH07332.1"/>
    <property type="molecule type" value="Genomic_DNA"/>
</dbReference>
<gene>
    <name evidence="2" type="ORF">Nepgr_009172</name>
</gene>
<keyword evidence="3" id="KW-1185">Reference proteome</keyword>